<dbReference type="RefSeq" id="WP_183394517.1">
    <property type="nucleotide sequence ID" value="NZ_JACIDR010000001.1"/>
</dbReference>
<name>A0A7W6CXA7_9HYPH</name>
<dbReference type="AlphaFoldDB" id="A0A7W6CXA7"/>
<keyword evidence="2" id="KW-0472">Membrane</keyword>
<keyword evidence="2" id="KW-1133">Transmembrane helix</keyword>
<keyword evidence="2" id="KW-0812">Transmembrane</keyword>
<organism evidence="3 4">
    <name type="scientific">Hansschlegelia beijingensis</name>
    <dbReference type="NCBI Taxonomy" id="1133344"/>
    <lineage>
        <taxon>Bacteria</taxon>
        <taxon>Pseudomonadati</taxon>
        <taxon>Pseudomonadota</taxon>
        <taxon>Alphaproteobacteria</taxon>
        <taxon>Hyphomicrobiales</taxon>
        <taxon>Methylopilaceae</taxon>
        <taxon>Hansschlegelia</taxon>
    </lineage>
</organism>
<gene>
    <name evidence="3" type="ORF">GGR24_000642</name>
</gene>
<feature type="region of interest" description="Disordered" evidence="1">
    <location>
        <begin position="1"/>
        <end position="91"/>
    </location>
</feature>
<reference evidence="3 4" key="1">
    <citation type="submission" date="2020-08" db="EMBL/GenBank/DDBJ databases">
        <title>Genomic Encyclopedia of Type Strains, Phase IV (KMG-IV): sequencing the most valuable type-strain genomes for metagenomic binning, comparative biology and taxonomic classification.</title>
        <authorList>
            <person name="Goeker M."/>
        </authorList>
    </citation>
    <scope>NUCLEOTIDE SEQUENCE [LARGE SCALE GENOMIC DNA]</scope>
    <source>
        <strain evidence="3 4">DSM 25481</strain>
    </source>
</reference>
<comment type="caution">
    <text evidence="3">The sequence shown here is derived from an EMBL/GenBank/DDBJ whole genome shotgun (WGS) entry which is preliminary data.</text>
</comment>
<evidence type="ECO:0000313" key="4">
    <source>
        <dbReference type="Proteomes" id="UP000528964"/>
    </source>
</evidence>
<protein>
    <submittedName>
        <fullName evidence="3">Uncharacterized protein</fullName>
    </submittedName>
</protein>
<dbReference type="Proteomes" id="UP000528964">
    <property type="component" value="Unassembled WGS sequence"/>
</dbReference>
<dbReference type="EMBL" id="JACIDR010000001">
    <property type="protein sequence ID" value="MBB3972009.1"/>
    <property type="molecule type" value="Genomic_DNA"/>
</dbReference>
<proteinExistence type="predicted"/>
<keyword evidence="4" id="KW-1185">Reference proteome</keyword>
<evidence type="ECO:0000256" key="2">
    <source>
        <dbReference type="SAM" id="Phobius"/>
    </source>
</evidence>
<accession>A0A7W6CXA7</accession>
<feature type="transmembrane region" description="Helical" evidence="2">
    <location>
        <begin position="95"/>
        <end position="115"/>
    </location>
</feature>
<feature type="compositionally biased region" description="Basic and acidic residues" evidence="1">
    <location>
        <begin position="76"/>
        <end position="86"/>
    </location>
</feature>
<evidence type="ECO:0000256" key="1">
    <source>
        <dbReference type="SAM" id="MobiDB-lite"/>
    </source>
</evidence>
<sequence length="116" mass="11901">MTAERDTSDAGVERLRDAIDSGRTGDKAPFTDPAAAPLGADDEAAGEPPTAERTQTALAAETPGGQGAMSRAPGLSDERPRDEHAAARPRHTPRVAMILVLVILAFGAAFAGGLLL</sequence>
<evidence type="ECO:0000313" key="3">
    <source>
        <dbReference type="EMBL" id="MBB3972009.1"/>
    </source>
</evidence>
<feature type="compositionally biased region" description="Basic and acidic residues" evidence="1">
    <location>
        <begin position="1"/>
        <end position="26"/>
    </location>
</feature>